<dbReference type="InterPro" id="IPR050198">
    <property type="entry name" value="Non-receptor_tyrosine_kinases"/>
</dbReference>
<dbReference type="SUPFAM" id="SSF56112">
    <property type="entry name" value="Protein kinase-like (PK-like)"/>
    <property type="match status" value="1"/>
</dbReference>
<feature type="domain" description="Protein kinase" evidence="3">
    <location>
        <begin position="1"/>
        <end position="190"/>
    </location>
</feature>
<dbReference type="InterPro" id="IPR000719">
    <property type="entry name" value="Prot_kinase_dom"/>
</dbReference>
<evidence type="ECO:0000313" key="6">
    <source>
        <dbReference type="Proteomes" id="UP000663870"/>
    </source>
</evidence>
<dbReference type="EMBL" id="CAJNOH010015147">
    <property type="protein sequence ID" value="CAF1561416.1"/>
    <property type="molecule type" value="Genomic_DNA"/>
</dbReference>
<evidence type="ECO:0000256" key="2">
    <source>
        <dbReference type="ARBA" id="ARBA00022840"/>
    </source>
</evidence>
<dbReference type="Proteomes" id="UP000663870">
    <property type="component" value="Unassembled WGS sequence"/>
</dbReference>
<evidence type="ECO:0000256" key="1">
    <source>
        <dbReference type="ARBA" id="ARBA00022741"/>
    </source>
</evidence>
<keyword evidence="1" id="KW-0547">Nucleotide-binding</keyword>
<keyword evidence="6" id="KW-1185">Reference proteome</keyword>
<dbReference type="AlphaFoldDB" id="A0A816GTC3"/>
<dbReference type="GO" id="GO:0004672">
    <property type="term" value="F:protein kinase activity"/>
    <property type="evidence" value="ECO:0007669"/>
    <property type="project" value="InterPro"/>
</dbReference>
<dbReference type="Proteomes" id="UP000663854">
    <property type="component" value="Unassembled WGS sequence"/>
</dbReference>
<comment type="caution">
    <text evidence="5">The sequence shown here is derived from an EMBL/GenBank/DDBJ whole genome shotgun (WGS) entry which is preliminary data.</text>
</comment>
<organism evidence="5 6">
    <name type="scientific">Rotaria sordida</name>
    <dbReference type="NCBI Taxonomy" id="392033"/>
    <lineage>
        <taxon>Eukaryota</taxon>
        <taxon>Metazoa</taxon>
        <taxon>Spiralia</taxon>
        <taxon>Gnathifera</taxon>
        <taxon>Rotifera</taxon>
        <taxon>Eurotatoria</taxon>
        <taxon>Bdelloidea</taxon>
        <taxon>Philodinida</taxon>
        <taxon>Philodinidae</taxon>
        <taxon>Rotaria</taxon>
    </lineage>
</organism>
<dbReference type="InterPro" id="IPR001245">
    <property type="entry name" value="Ser-Thr/Tyr_kinase_cat_dom"/>
</dbReference>
<dbReference type="PROSITE" id="PS50011">
    <property type="entry name" value="PROTEIN_KINASE_DOM"/>
    <property type="match status" value="1"/>
</dbReference>
<dbReference type="GO" id="GO:0005524">
    <property type="term" value="F:ATP binding"/>
    <property type="evidence" value="ECO:0007669"/>
    <property type="project" value="UniProtKB-KW"/>
</dbReference>
<gene>
    <name evidence="5" type="ORF">JXQ802_LOCUS58569</name>
    <name evidence="4" type="ORF">PYM288_LOCUS41939</name>
</gene>
<dbReference type="Pfam" id="PF07714">
    <property type="entry name" value="PK_Tyr_Ser-Thr"/>
    <property type="match status" value="1"/>
</dbReference>
<dbReference type="PRINTS" id="PR00109">
    <property type="entry name" value="TYRKINASE"/>
</dbReference>
<dbReference type="EMBL" id="CAJNOL010017056">
    <property type="protein sequence ID" value="CAF1677208.1"/>
    <property type="molecule type" value="Genomic_DNA"/>
</dbReference>
<sequence>MVENDSNSLMLVQEYASEGDLEELLKENEFRPSQAVLLEIFLQIIDAIVYLANYCIVHGDLACRNVLVFRFNNFEPQEILVKLTDFGLTRASTLYSVVVSTASTTLVVVPLRYAAPEILQSASLSKYSEKLDVYSMGVLMWEPCSQEQLPYASIEDDNEVRRRKFNGEILTKPENCDEALWTIIVGCWHL</sequence>
<accession>A0A816GTC3</accession>
<dbReference type="PROSITE" id="PS00109">
    <property type="entry name" value="PROTEIN_KINASE_TYR"/>
    <property type="match status" value="1"/>
</dbReference>
<proteinExistence type="predicted"/>
<reference evidence="5" key="1">
    <citation type="submission" date="2021-02" db="EMBL/GenBank/DDBJ databases">
        <authorList>
            <person name="Nowell W R."/>
        </authorList>
    </citation>
    <scope>NUCLEOTIDE SEQUENCE</scope>
</reference>
<evidence type="ECO:0000313" key="5">
    <source>
        <dbReference type="EMBL" id="CAF1677208.1"/>
    </source>
</evidence>
<evidence type="ECO:0000259" key="3">
    <source>
        <dbReference type="PROSITE" id="PS50011"/>
    </source>
</evidence>
<dbReference type="Gene3D" id="1.10.510.10">
    <property type="entry name" value="Transferase(Phosphotransferase) domain 1"/>
    <property type="match status" value="1"/>
</dbReference>
<evidence type="ECO:0000313" key="4">
    <source>
        <dbReference type="EMBL" id="CAF1561416.1"/>
    </source>
</evidence>
<protein>
    <recommendedName>
        <fullName evidence="3">Protein kinase domain-containing protein</fullName>
    </recommendedName>
</protein>
<name>A0A816GTC3_9BILA</name>
<keyword evidence="2" id="KW-0067">ATP-binding</keyword>
<dbReference type="InterPro" id="IPR011009">
    <property type="entry name" value="Kinase-like_dom_sf"/>
</dbReference>
<dbReference type="InterPro" id="IPR008266">
    <property type="entry name" value="Tyr_kinase_AS"/>
</dbReference>
<dbReference type="PANTHER" id="PTHR24418">
    <property type="entry name" value="TYROSINE-PROTEIN KINASE"/>
    <property type="match status" value="1"/>
</dbReference>